<dbReference type="OrthoDB" id="1932715at2759"/>
<proteinExistence type="predicted"/>
<dbReference type="Proteomes" id="UP000257109">
    <property type="component" value="Unassembled WGS sequence"/>
</dbReference>
<dbReference type="Pfam" id="PF17921">
    <property type="entry name" value="Integrase_H2C2"/>
    <property type="match status" value="1"/>
</dbReference>
<feature type="domain" description="Integrase zinc-binding" evidence="1">
    <location>
        <begin position="50"/>
        <end position="106"/>
    </location>
</feature>
<accession>A0A371GKY5</accession>
<organism evidence="2 3">
    <name type="scientific">Mucuna pruriens</name>
    <name type="common">Velvet bean</name>
    <name type="synonym">Dolichos pruriens</name>
    <dbReference type="NCBI Taxonomy" id="157652"/>
    <lineage>
        <taxon>Eukaryota</taxon>
        <taxon>Viridiplantae</taxon>
        <taxon>Streptophyta</taxon>
        <taxon>Embryophyta</taxon>
        <taxon>Tracheophyta</taxon>
        <taxon>Spermatophyta</taxon>
        <taxon>Magnoliopsida</taxon>
        <taxon>eudicotyledons</taxon>
        <taxon>Gunneridae</taxon>
        <taxon>Pentapetalae</taxon>
        <taxon>rosids</taxon>
        <taxon>fabids</taxon>
        <taxon>Fabales</taxon>
        <taxon>Fabaceae</taxon>
        <taxon>Papilionoideae</taxon>
        <taxon>50 kb inversion clade</taxon>
        <taxon>NPAAA clade</taxon>
        <taxon>indigoferoid/millettioid clade</taxon>
        <taxon>Phaseoleae</taxon>
        <taxon>Mucuna</taxon>
    </lineage>
</organism>
<dbReference type="AlphaFoldDB" id="A0A371GKY5"/>
<protein>
    <recommendedName>
        <fullName evidence="1">Integrase zinc-binding domain-containing protein</fullName>
    </recommendedName>
</protein>
<evidence type="ECO:0000313" key="3">
    <source>
        <dbReference type="Proteomes" id="UP000257109"/>
    </source>
</evidence>
<dbReference type="EMBL" id="QJKJ01005178">
    <property type="protein sequence ID" value="RDX91218.1"/>
    <property type="molecule type" value="Genomic_DNA"/>
</dbReference>
<dbReference type="InterPro" id="IPR041588">
    <property type="entry name" value="Integrase_H2C2"/>
</dbReference>
<dbReference type="Gene3D" id="1.10.340.70">
    <property type="match status" value="1"/>
</dbReference>
<reference evidence="2" key="1">
    <citation type="submission" date="2018-05" db="EMBL/GenBank/DDBJ databases">
        <title>Draft genome of Mucuna pruriens seed.</title>
        <authorList>
            <person name="Nnadi N.E."/>
            <person name="Vos R."/>
            <person name="Hasami M.H."/>
            <person name="Devisetty U.K."/>
            <person name="Aguiy J.C."/>
        </authorList>
    </citation>
    <scope>NUCLEOTIDE SEQUENCE [LARGE SCALE GENOMIC DNA]</scope>
    <source>
        <strain evidence="2">JCA_2017</strain>
    </source>
</reference>
<dbReference type="PANTHER" id="PTHR35046:SF9">
    <property type="entry name" value="RNA-DIRECTED DNA POLYMERASE"/>
    <property type="match status" value="1"/>
</dbReference>
<keyword evidence="3" id="KW-1185">Reference proteome</keyword>
<evidence type="ECO:0000259" key="1">
    <source>
        <dbReference type="Pfam" id="PF17921"/>
    </source>
</evidence>
<comment type="caution">
    <text evidence="2">The sequence shown here is derived from an EMBL/GenBank/DDBJ whole genome shotgun (WGS) entry which is preliminary data.</text>
</comment>
<feature type="non-terminal residue" evidence="2">
    <location>
        <position position="1"/>
    </location>
</feature>
<gene>
    <name evidence="2" type="ORF">CR513_26834</name>
</gene>
<dbReference type="FunFam" id="1.10.340.70:FF:000001">
    <property type="entry name" value="Retrovirus-related Pol polyprotein from transposon gypsy-like Protein"/>
    <property type="match status" value="1"/>
</dbReference>
<dbReference type="PANTHER" id="PTHR35046">
    <property type="entry name" value="ZINC KNUCKLE (CCHC-TYPE) FAMILY PROTEIN"/>
    <property type="match status" value="1"/>
</dbReference>
<evidence type="ECO:0000313" key="2">
    <source>
        <dbReference type="EMBL" id="RDX91218.1"/>
    </source>
</evidence>
<name>A0A371GKY5_MUCPR</name>
<sequence>MNVVVDALTRRHVLIVMLETKLLELDCIKELCEKNLDFKEPFTIICVPMSSIRQLIVNEAHEGGLVGHFGEHKTFEILNEHFYWPHMRKDVHNICERCLTCKLAKSKVSPHRLHTPLLIPTTP</sequence>